<proteinExistence type="predicted"/>
<protein>
    <submittedName>
        <fullName evidence="2">Uncharacterized</fullName>
    </submittedName>
</protein>
<evidence type="ECO:0000313" key="2">
    <source>
        <dbReference type="EMBL" id="CFX73421.1"/>
    </source>
</evidence>
<dbReference type="Proteomes" id="UP000045545">
    <property type="component" value="Unassembled WGS sequence"/>
</dbReference>
<dbReference type="EMBL" id="CGIH01000028">
    <property type="protein sequence ID" value="CFX73421.1"/>
    <property type="molecule type" value="Genomic_DNA"/>
</dbReference>
<organism evidence="2 3">
    <name type="scientific">Syntrophomonas zehnderi OL-4</name>
    <dbReference type="NCBI Taxonomy" id="690567"/>
    <lineage>
        <taxon>Bacteria</taxon>
        <taxon>Bacillati</taxon>
        <taxon>Bacillota</taxon>
        <taxon>Clostridia</taxon>
        <taxon>Eubacteriales</taxon>
        <taxon>Syntrophomonadaceae</taxon>
        <taxon>Syntrophomonas</taxon>
    </lineage>
</organism>
<dbReference type="STRING" id="690567.1744"/>
<gene>
    <name evidence="2" type="ORF">1744</name>
</gene>
<evidence type="ECO:0000259" key="1">
    <source>
        <dbReference type="Pfam" id="PF14192"/>
    </source>
</evidence>
<feature type="domain" description="DUF4314" evidence="1">
    <location>
        <begin position="5"/>
        <end position="73"/>
    </location>
</feature>
<sequence length="75" mass="8562">MKQVHPEMLKALRSYYPPGTRVELVRMDDPYTRLKPGDRGSVSFIDDTGTVFVDWDSGSRLGAVFGEDEIRKLEE</sequence>
<evidence type="ECO:0000313" key="3">
    <source>
        <dbReference type="Proteomes" id="UP000045545"/>
    </source>
</evidence>
<dbReference type="InterPro" id="IPR025463">
    <property type="entry name" value="DUF4314"/>
</dbReference>
<accession>A0A0E4GBK4</accession>
<dbReference type="Pfam" id="PF14192">
    <property type="entry name" value="DUF4314"/>
    <property type="match status" value="1"/>
</dbReference>
<reference evidence="2 3" key="1">
    <citation type="submission" date="2015-03" db="EMBL/GenBank/DDBJ databases">
        <authorList>
            <person name="Murphy D."/>
        </authorList>
    </citation>
    <scope>NUCLEOTIDE SEQUENCE [LARGE SCALE GENOMIC DNA]</scope>
    <source>
        <strain evidence="2 3">OL-4</strain>
    </source>
</reference>
<name>A0A0E4GBK4_9FIRM</name>
<dbReference type="AlphaFoldDB" id="A0A0E4GBK4"/>
<dbReference type="OrthoDB" id="9813511at2"/>
<keyword evidence="3" id="KW-1185">Reference proteome</keyword>
<dbReference type="RefSeq" id="WP_046497750.1">
    <property type="nucleotide sequence ID" value="NZ_CGIH01000028.1"/>
</dbReference>